<feature type="transmembrane region" description="Helical" evidence="1">
    <location>
        <begin position="145"/>
        <end position="166"/>
    </location>
</feature>
<gene>
    <name evidence="2" type="ORF">Q5H93_02340</name>
</gene>
<sequence>MLPTSVRNALGYGAICAMVLSFVWLILVSPRLAAHRSLDNLSRTDGVIDTVTIQRTATKDHSFYLAITLKHNFHWFGIKEHGDDEFPLDSLLHRLRPNQPLTVYYDPDWKIPGLKNDSEFDVYQAESTGHIVYSLKKTHQRYFELAKSGGIYILWLLGISIFHYFYRRRANF</sequence>
<keyword evidence="1" id="KW-0472">Membrane</keyword>
<dbReference type="Proteomes" id="UP001176429">
    <property type="component" value="Unassembled WGS sequence"/>
</dbReference>
<protein>
    <recommendedName>
        <fullName evidence="4">DUF3592 domain-containing protein</fullName>
    </recommendedName>
</protein>
<name>A0ABT9B5M1_9BACT</name>
<proteinExistence type="predicted"/>
<evidence type="ECO:0008006" key="4">
    <source>
        <dbReference type="Google" id="ProtNLM"/>
    </source>
</evidence>
<dbReference type="RefSeq" id="WP_305004874.1">
    <property type="nucleotide sequence ID" value="NZ_JAUQSY010000002.1"/>
</dbReference>
<evidence type="ECO:0000256" key="1">
    <source>
        <dbReference type="SAM" id="Phobius"/>
    </source>
</evidence>
<organism evidence="2 3">
    <name type="scientific">Hymenobacter aranciens</name>
    <dbReference type="NCBI Taxonomy" id="3063996"/>
    <lineage>
        <taxon>Bacteria</taxon>
        <taxon>Pseudomonadati</taxon>
        <taxon>Bacteroidota</taxon>
        <taxon>Cytophagia</taxon>
        <taxon>Cytophagales</taxon>
        <taxon>Hymenobacteraceae</taxon>
        <taxon>Hymenobacter</taxon>
    </lineage>
</organism>
<feature type="transmembrane region" description="Helical" evidence="1">
    <location>
        <begin position="12"/>
        <end position="33"/>
    </location>
</feature>
<keyword evidence="1" id="KW-0812">Transmembrane</keyword>
<evidence type="ECO:0000313" key="3">
    <source>
        <dbReference type="Proteomes" id="UP001176429"/>
    </source>
</evidence>
<accession>A0ABT9B5M1</accession>
<evidence type="ECO:0000313" key="2">
    <source>
        <dbReference type="EMBL" id="MDO7873555.1"/>
    </source>
</evidence>
<keyword evidence="3" id="KW-1185">Reference proteome</keyword>
<reference evidence="2" key="1">
    <citation type="submission" date="2023-07" db="EMBL/GenBank/DDBJ databases">
        <authorList>
            <person name="Kim M.K."/>
        </authorList>
    </citation>
    <scope>NUCLEOTIDE SEQUENCE</scope>
    <source>
        <strain evidence="2">ASUV-10-1</strain>
    </source>
</reference>
<comment type="caution">
    <text evidence="2">The sequence shown here is derived from an EMBL/GenBank/DDBJ whole genome shotgun (WGS) entry which is preliminary data.</text>
</comment>
<keyword evidence="1" id="KW-1133">Transmembrane helix</keyword>
<dbReference type="EMBL" id="JAUQSY010000002">
    <property type="protein sequence ID" value="MDO7873555.1"/>
    <property type="molecule type" value="Genomic_DNA"/>
</dbReference>